<feature type="compositionally biased region" description="Basic residues" evidence="4">
    <location>
        <begin position="193"/>
        <end position="203"/>
    </location>
</feature>
<dbReference type="EMBL" id="JAUSTT010000013">
    <property type="protein sequence ID" value="MDQ0176540.1"/>
    <property type="molecule type" value="Genomic_DNA"/>
</dbReference>
<accession>A0ABT9WTH4</accession>
<dbReference type="GO" id="GO:0160140">
    <property type="term" value="F:23S rRNA pseudouridine(1911/1915/1917) synthase activity"/>
    <property type="evidence" value="ECO:0007669"/>
    <property type="project" value="UniProtKB-EC"/>
</dbReference>
<proteinExistence type="inferred from homology"/>
<keyword evidence="3 6" id="KW-0413">Isomerase</keyword>
<dbReference type="PANTHER" id="PTHR21600:SF71">
    <property type="entry name" value="PSEUDOURIDINE SYNTHASE"/>
    <property type="match status" value="1"/>
</dbReference>
<dbReference type="InterPro" id="IPR050188">
    <property type="entry name" value="RluA_PseudoU_synthase"/>
</dbReference>
<comment type="similarity">
    <text evidence="2 3">Belongs to the pseudouridine synthase RluA family.</text>
</comment>
<evidence type="ECO:0000259" key="5">
    <source>
        <dbReference type="Pfam" id="PF00849"/>
    </source>
</evidence>
<comment type="catalytic activity">
    <reaction evidence="1 3">
        <text>a uridine in RNA = a pseudouridine in RNA</text>
        <dbReference type="Rhea" id="RHEA:48348"/>
        <dbReference type="Rhea" id="RHEA-COMP:12068"/>
        <dbReference type="Rhea" id="RHEA-COMP:12069"/>
        <dbReference type="ChEBI" id="CHEBI:65314"/>
        <dbReference type="ChEBI" id="CHEBI:65315"/>
    </reaction>
</comment>
<dbReference type="SUPFAM" id="SSF55120">
    <property type="entry name" value="Pseudouridine synthase"/>
    <property type="match status" value="1"/>
</dbReference>
<comment type="caution">
    <text evidence="6">The sequence shown here is derived from an EMBL/GenBank/DDBJ whole genome shotgun (WGS) entry which is preliminary data.</text>
</comment>
<dbReference type="Pfam" id="PF00849">
    <property type="entry name" value="PseudoU_synth_2"/>
    <property type="match status" value="1"/>
</dbReference>
<evidence type="ECO:0000256" key="3">
    <source>
        <dbReference type="RuleBase" id="RU362028"/>
    </source>
</evidence>
<organism evidence="6 7">
    <name type="scientific">Bacillus chungangensis</name>
    <dbReference type="NCBI Taxonomy" id="587633"/>
    <lineage>
        <taxon>Bacteria</taxon>
        <taxon>Bacillati</taxon>
        <taxon>Bacillota</taxon>
        <taxon>Bacilli</taxon>
        <taxon>Bacillales</taxon>
        <taxon>Bacillaceae</taxon>
        <taxon>Bacillus</taxon>
    </lineage>
</organism>
<keyword evidence="7" id="KW-1185">Reference proteome</keyword>
<reference evidence="6 7" key="1">
    <citation type="submission" date="2023-07" db="EMBL/GenBank/DDBJ databases">
        <title>Genomic Encyclopedia of Type Strains, Phase IV (KMG-IV): sequencing the most valuable type-strain genomes for metagenomic binning, comparative biology and taxonomic classification.</title>
        <authorList>
            <person name="Goeker M."/>
        </authorList>
    </citation>
    <scope>NUCLEOTIDE SEQUENCE [LARGE SCALE GENOMIC DNA]</scope>
    <source>
        <strain evidence="6 7">DSM 23837</strain>
    </source>
</reference>
<evidence type="ECO:0000256" key="2">
    <source>
        <dbReference type="ARBA" id="ARBA00010876"/>
    </source>
</evidence>
<dbReference type="PROSITE" id="PS01129">
    <property type="entry name" value="PSI_RLU"/>
    <property type="match status" value="1"/>
</dbReference>
<protein>
    <recommendedName>
        <fullName evidence="3">Pseudouridine synthase</fullName>
        <ecNumber evidence="3">5.4.99.-</ecNumber>
    </recommendedName>
</protein>
<dbReference type="NCBIfam" id="TIGR00005">
    <property type="entry name" value="rluA_subfam"/>
    <property type="match status" value="1"/>
</dbReference>
<evidence type="ECO:0000256" key="4">
    <source>
        <dbReference type="SAM" id="MobiDB-lite"/>
    </source>
</evidence>
<comment type="function">
    <text evidence="3">Responsible for synthesis of pseudouridine from uracil.</text>
</comment>
<dbReference type="RefSeq" id="WP_307229768.1">
    <property type="nucleotide sequence ID" value="NZ_JAUSTT010000013.1"/>
</dbReference>
<evidence type="ECO:0000256" key="1">
    <source>
        <dbReference type="ARBA" id="ARBA00000073"/>
    </source>
</evidence>
<dbReference type="InterPro" id="IPR020103">
    <property type="entry name" value="PsdUridine_synth_cat_dom_sf"/>
</dbReference>
<dbReference type="Gene3D" id="3.30.2350.10">
    <property type="entry name" value="Pseudouridine synthase"/>
    <property type="match status" value="1"/>
</dbReference>
<dbReference type="EC" id="5.4.99.-" evidence="3"/>
<dbReference type="PANTHER" id="PTHR21600">
    <property type="entry name" value="MITOCHONDRIAL RNA PSEUDOURIDINE SYNTHASE"/>
    <property type="match status" value="1"/>
</dbReference>
<feature type="compositionally biased region" description="Basic and acidic residues" evidence="4">
    <location>
        <begin position="182"/>
        <end position="192"/>
    </location>
</feature>
<evidence type="ECO:0000313" key="7">
    <source>
        <dbReference type="Proteomes" id="UP001223586"/>
    </source>
</evidence>
<dbReference type="Proteomes" id="UP001223586">
    <property type="component" value="Unassembled WGS sequence"/>
</dbReference>
<dbReference type="CDD" id="cd02869">
    <property type="entry name" value="PseudoU_synth_RluA_like"/>
    <property type="match status" value="1"/>
</dbReference>
<evidence type="ECO:0000313" key="6">
    <source>
        <dbReference type="EMBL" id="MDQ0176540.1"/>
    </source>
</evidence>
<gene>
    <name evidence="6" type="ORF">J2S08_002384</name>
</gene>
<dbReference type="InterPro" id="IPR006145">
    <property type="entry name" value="PsdUridine_synth_RsuA/RluA"/>
</dbReference>
<dbReference type="InterPro" id="IPR006225">
    <property type="entry name" value="PsdUridine_synth_RluC/D"/>
</dbReference>
<dbReference type="InterPro" id="IPR006224">
    <property type="entry name" value="PsdUridine_synth_RluA-like_CS"/>
</dbReference>
<feature type="region of interest" description="Disordered" evidence="4">
    <location>
        <begin position="182"/>
        <end position="204"/>
    </location>
</feature>
<feature type="domain" description="Pseudouridine synthase RsuA/RluA-like" evidence="5">
    <location>
        <begin position="92"/>
        <end position="244"/>
    </location>
</feature>
<sequence length="299" mass="34228">MTACQQHLVTIVIHEKIAGLSIEELLKQYWRAPKKLVHQLRMEKAVTINKESQNWKQVLQVGDVLHIQLCEDSQHPILASNSSIEVLYEDDHLLIVNKPAQMDTHPNEAEETGTLANVVAAYFQRTNQQNQVRHVHRLDKDTTGAILFAKHSLSQAILNRILEEKRITRIYHALVTGKMKEKSGKIKEQIGRDRHHPTKRRVSKTGQSAVTYYRVLKQYPKKNLTLVQCSLETGRTHQIRVHLSYIGHPIAGDVLYGGEKLFNRQALHARQIILEHPFTGEIIECTAPYLDEPAIFSEV</sequence>
<name>A0ABT9WTH4_9BACI</name>